<dbReference type="InterPro" id="IPR011989">
    <property type="entry name" value="ARM-like"/>
</dbReference>
<keyword evidence="2" id="KW-0175">Coiled coil</keyword>
<evidence type="ECO:0000256" key="2">
    <source>
        <dbReference type="SAM" id="Coils"/>
    </source>
</evidence>
<evidence type="ECO:0000313" key="4">
    <source>
        <dbReference type="EMBL" id="KAL3804776.1"/>
    </source>
</evidence>
<gene>
    <name evidence="4" type="ORF">ACHAWO_013804</name>
</gene>
<sequence>MEFNSSGQIQTLDQIRTTRRRNGYCESCRIDPVRCFEMKKGVLGIPKKTPLTVPNLVYNGICLHCHPHMAPVHTRRSEVNEEMMMQGMSGSGNTRRAEFVRQGGARDVHHVHHRTNGHHGHEDSNEEEEEEIQMVEEQITNIMGETRTVLRPKKKKKKDRSKRRHPRVDEEYEFGDMHQPSCYVQDYDNAEFSRFFHRSSSYAERKAQEEDDDDLDVLGQMVAQHLAESNQAPTMNPDHFIPGAELALSEIEDDAITALTMPTVFADDGTVISRSTRSLRASARNLQEGVADNSNAMSPIRERKSTNSGSHSDGYRSVASHELREPAVPTQSEETYFQSTDELSPDIDFVRDVVRECMQINNDKQAIEVVRQALMDTESMDLALFCLTTLWVLVRKSDENKRHVLYGSRNEETRDDETPFGAIISAMVNFESAEIQTRACGVIWSLSMNPEDRKDVAQLGGCQAILQAMLMYTDDEPLQVMALGALKVLSFNVVGQSSLRQIDASSVVAASMSKHITNPTIQSEGSAIICNLATGPNHFIIPVTEEELDAIVNSILTHRDLSSVQEGAIFALMNLSSSTVNVEMMRQNPKLYEALDLSFTRHPDVVGRDIQVLLENLRSSRFSQVNKAR</sequence>
<accession>A0ABD3R097</accession>
<evidence type="ECO:0000313" key="5">
    <source>
        <dbReference type="Proteomes" id="UP001530400"/>
    </source>
</evidence>
<feature type="compositionally biased region" description="Basic residues" evidence="3">
    <location>
        <begin position="150"/>
        <end position="166"/>
    </location>
</feature>
<feature type="region of interest" description="Disordered" evidence="3">
    <location>
        <begin position="287"/>
        <end position="337"/>
    </location>
</feature>
<comment type="caution">
    <text evidence="4">The sequence shown here is derived from an EMBL/GenBank/DDBJ whole genome shotgun (WGS) entry which is preliminary data.</text>
</comment>
<feature type="region of interest" description="Disordered" evidence="3">
    <location>
        <begin position="146"/>
        <end position="169"/>
    </location>
</feature>
<dbReference type="SUPFAM" id="SSF48371">
    <property type="entry name" value="ARM repeat"/>
    <property type="match status" value="1"/>
</dbReference>
<dbReference type="Proteomes" id="UP001530400">
    <property type="component" value="Unassembled WGS sequence"/>
</dbReference>
<name>A0ABD3R097_9STRA</name>
<proteinExistence type="predicted"/>
<reference evidence="4 5" key="1">
    <citation type="submission" date="2024-10" db="EMBL/GenBank/DDBJ databases">
        <title>Updated reference genomes for cyclostephanoid diatoms.</title>
        <authorList>
            <person name="Roberts W.R."/>
            <person name="Alverson A.J."/>
        </authorList>
    </citation>
    <scope>NUCLEOTIDE SEQUENCE [LARGE SCALE GENOMIC DNA]</scope>
    <source>
        <strain evidence="4 5">AJA010-31</strain>
    </source>
</reference>
<dbReference type="EMBL" id="JALLPJ020000029">
    <property type="protein sequence ID" value="KAL3804776.1"/>
    <property type="molecule type" value="Genomic_DNA"/>
</dbReference>
<dbReference type="InterPro" id="IPR016024">
    <property type="entry name" value="ARM-type_fold"/>
</dbReference>
<protein>
    <submittedName>
        <fullName evidence="4">Uncharacterized protein</fullName>
    </submittedName>
</protein>
<dbReference type="PANTHER" id="PTHR22895">
    <property type="entry name" value="ARMADILLO REPEAT-CONTAINING PROTEIN 6"/>
    <property type="match status" value="1"/>
</dbReference>
<evidence type="ECO:0000256" key="1">
    <source>
        <dbReference type="ARBA" id="ARBA00022737"/>
    </source>
</evidence>
<keyword evidence="1" id="KW-0677">Repeat</keyword>
<organism evidence="4 5">
    <name type="scientific">Cyclotella atomus</name>
    <dbReference type="NCBI Taxonomy" id="382360"/>
    <lineage>
        <taxon>Eukaryota</taxon>
        <taxon>Sar</taxon>
        <taxon>Stramenopiles</taxon>
        <taxon>Ochrophyta</taxon>
        <taxon>Bacillariophyta</taxon>
        <taxon>Coscinodiscophyceae</taxon>
        <taxon>Thalassiosirophycidae</taxon>
        <taxon>Stephanodiscales</taxon>
        <taxon>Stephanodiscaceae</taxon>
        <taxon>Cyclotella</taxon>
    </lineage>
</organism>
<dbReference type="AlphaFoldDB" id="A0ABD3R097"/>
<evidence type="ECO:0000256" key="3">
    <source>
        <dbReference type="SAM" id="MobiDB-lite"/>
    </source>
</evidence>
<feature type="coiled-coil region" evidence="2">
    <location>
        <begin position="118"/>
        <end position="145"/>
    </location>
</feature>
<dbReference type="PANTHER" id="PTHR22895:SF0">
    <property type="entry name" value="ARMADILLO REPEAT-CONTAINING PROTEIN 6"/>
    <property type="match status" value="1"/>
</dbReference>
<dbReference type="Gene3D" id="1.25.10.10">
    <property type="entry name" value="Leucine-rich Repeat Variant"/>
    <property type="match status" value="1"/>
</dbReference>
<keyword evidence="5" id="KW-1185">Reference proteome</keyword>